<proteinExistence type="predicted"/>
<keyword evidence="2" id="KW-1185">Reference proteome</keyword>
<organism evidence="1 2">
    <name type="scientific">Xenotaenia resolanae</name>
    <dbReference type="NCBI Taxonomy" id="208358"/>
    <lineage>
        <taxon>Eukaryota</taxon>
        <taxon>Metazoa</taxon>
        <taxon>Chordata</taxon>
        <taxon>Craniata</taxon>
        <taxon>Vertebrata</taxon>
        <taxon>Euteleostomi</taxon>
        <taxon>Actinopterygii</taxon>
        <taxon>Neopterygii</taxon>
        <taxon>Teleostei</taxon>
        <taxon>Neoteleostei</taxon>
        <taxon>Acanthomorphata</taxon>
        <taxon>Ovalentaria</taxon>
        <taxon>Atherinomorphae</taxon>
        <taxon>Cyprinodontiformes</taxon>
        <taxon>Goodeidae</taxon>
        <taxon>Xenotaenia</taxon>
    </lineage>
</organism>
<protein>
    <submittedName>
        <fullName evidence="1">Uncharacterized protein</fullName>
    </submittedName>
</protein>
<feature type="non-terminal residue" evidence="1">
    <location>
        <position position="1"/>
    </location>
</feature>
<feature type="non-terminal residue" evidence="1">
    <location>
        <position position="81"/>
    </location>
</feature>
<comment type="caution">
    <text evidence="1">The sequence shown here is derived from an EMBL/GenBank/DDBJ whole genome shotgun (WGS) entry which is preliminary data.</text>
</comment>
<dbReference type="Proteomes" id="UP001444071">
    <property type="component" value="Unassembled WGS sequence"/>
</dbReference>
<reference evidence="1 2" key="1">
    <citation type="submission" date="2021-06" db="EMBL/GenBank/DDBJ databases">
        <authorList>
            <person name="Palmer J.M."/>
        </authorList>
    </citation>
    <scope>NUCLEOTIDE SEQUENCE [LARGE SCALE GENOMIC DNA]</scope>
    <source>
        <strain evidence="1 2">XR_2019</strain>
        <tissue evidence="1">Muscle</tissue>
    </source>
</reference>
<evidence type="ECO:0000313" key="1">
    <source>
        <dbReference type="EMBL" id="MEQ2266170.1"/>
    </source>
</evidence>
<sequence length="81" mass="9135">AFSPSSSRVESAPCLLTTCVTPWQRPLRTSSASSWALWMMPQSALKTYWRGSTCTLCLRRQMPAPPTLVSRIRSLQCHFMS</sequence>
<evidence type="ECO:0000313" key="2">
    <source>
        <dbReference type="Proteomes" id="UP001444071"/>
    </source>
</evidence>
<gene>
    <name evidence="1" type="ORF">XENORESO_019912</name>
</gene>
<dbReference type="EMBL" id="JAHRIM010037551">
    <property type="protein sequence ID" value="MEQ2266170.1"/>
    <property type="molecule type" value="Genomic_DNA"/>
</dbReference>
<accession>A0ABV0W9E0</accession>
<name>A0ABV0W9E0_9TELE</name>